<name>A0A7M5WUZ7_9CNID</name>
<dbReference type="AlphaFoldDB" id="A0A7M5WUZ7"/>
<dbReference type="Proteomes" id="UP000594262">
    <property type="component" value="Unplaced"/>
</dbReference>
<evidence type="ECO:0000313" key="3">
    <source>
        <dbReference type="Proteomes" id="UP000594262"/>
    </source>
</evidence>
<feature type="chain" id="PRO_5029624617" description="Cnidarian restricted protein" evidence="1">
    <location>
        <begin position="19"/>
        <end position="137"/>
    </location>
</feature>
<evidence type="ECO:0000256" key="1">
    <source>
        <dbReference type="SAM" id="SignalP"/>
    </source>
</evidence>
<reference evidence="2" key="1">
    <citation type="submission" date="2021-01" db="UniProtKB">
        <authorList>
            <consortium name="EnsemblMetazoa"/>
        </authorList>
    </citation>
    <scope>IDENTIFICATION</scope>
</reference>
<keyword evidence="1" id="KW-0732">Signal</keyword>
<feature type="signal peptide" evidence="1">
    <location>
        <begin position="1"/>
        <end position="18"/>
    </location>
</feature>
<accession>A0A7M5WUZ7</accession>
<keyword evidence="3" id="KW-1185">Reference proteome</keyword>
<evidence type="ECO:0008006" key="4">
    <source>
        <dbReference type="Google" id="ProtNLM"/>
    </source>
</evidence>
<evidence type="ECO:0000313" key="2">
    <source>
        <dbReference type="EnsemblMetazoa" id="CLYHEMP013509.1"/>
    </source>
</evidence>
<proteinExistence type="predicted"/>
<protein>
    <recommendedName>
        <fullName evidence="4">Cnidarian restricted protein</fullName>
    </recommendedName>
</protein>
<sequence length="137" mass="16088">MISLIWLFIFSLLTGFSAQERDVLLVEKETNPRKSVSAATVQQRPIKYFKETAFWPTLTFCRPDEWVYCKKYNLLEIDSVIKRKTAHRFLKIQLKDTKSVINQSTPRTISVSLRRENSEEDWLNVDVCGDLICIQKE</sequence>
<dbReference type="EnsemblMetazoa" id="CLYHEMT013509.1">
    <property type="protein sequence ID" value="CLYHEMP013509.1"/>
    <property type="gene ID" value="CLYHEMG013509"/>
</dbReference>
<organism evidence="2 3">
    <name type="scientific">Clytia hemisphaerica</name>
    <dbReference type="NCBI Taxonomy" id="252671"/>
    <lineage>
        <taxon>Eukaryota</taxon>
        <taxon>Metazoa</taxon>
        <taxon>Cnidaria</taxon>
        <taxon>Hydrozoa</taxon>
        <taxon>Hydroidolina</taxon>
        <taxon>Leptothecata</taxon>
        <taxon>Obeliida</taxon>
        <taxon>Clytiidae</taxon>
        <taxon>Clytia</taxon>
    </lineage>
</organism>